<name>A0A8T5V3E3_9BRAD</name>
<dbReference type="EMBL" id="CP096255">
    <property type="protein sequence ID" value="UPT85301.1"/>
    <property type="molecule type" value="Genomic_DNA"/>
</dbReference>
<sequence>MKTTIIALCAAALIAAAPAALAQGVPGKALGLQHKISKRHHPGVPGYAPLHELQTMGSKKGYPGAFGYAPNEPSRLDRNLEASRQAGGGGGGGGGGSGM</sequence>
<accession>A0A8T5V3E3</accession>
<organism evidence="3 4">
    <name type="scientific">Bradyrhizobium barranii subsp. apii</name>
    <dbReference type="NCBI Taxonomy" id="2819348"/>
    <lineage>
        <taxon>Bacteria</taxon>
        <taxon>Pseudomonadati</taxon>
        <taxon>Pseudomonadota</taxon>
        <taxon>Alphaproteobacteria</taxon>
        <taxon>Hyphomicrobiales</taxon>
        <taxon>Nitrobacteraceae</taxon>
        <taxon>Bradyrhizobium</taxon>
        <taxon>Bradyrhizobium barranii</taxon>
    </lineage>
</organism>
<evidence type="ECO:0000313" key="3">
    <source>
        <dbReference type="EMBL" id="UPT85301.1"/>
    </source>
</evidence>
<evidence type="ECO:0000256" key="1">
    <source>
        <dbReference type="SAM" id="MobiDB-lite"/>
    </source>
</evidence>
<protein>
    <submittedName>
        <fullName evidence="3">Uncharacterized protein</fullName>
    </submittedName>
</protein>
<feature type="signal peptide" evidence="2">
    <location>
        <begin position="1"/>
        <end position="22"/>
    </location>
</feature>
<feature type="compositionally biased region" description="Gly residues" evidence="1">
    <location>
        <begin position="86"/>
        <end position="99"/>
    </location>
</feature>
<feature type="region of interest" description="Disordered" evidence="1">
    <location>
        <begin position="61"/>
        <end position="99"/>
    </location>
</feature>
<reference evidence="3" key="1">
    <citation type="journal article" date="2017" name="Syst. Appl. Microbiol.">
        <title>Soybeans inoculated with root zone soils of Canadian native legumes harbour diverse and novel Bradyrhizobium spp. that possess agricultural potential.</title>
        <authorList>
            <person name="Bromfield E.S.P."/>
            <person name="Cloutier S."/>
            <person name="Tambong J.T."/>
            <person name="Tran Thi T.V."/>
        </authorList>
    </citation>
    <scope>NUCLEOTIDE SEQUENCE</scope>
    <source>
        <strain evidence="3">1S5</strain>
    </source>
</reference>
<proteinExistence type="predicted"/>
<reference evidence="3" key="2">
    <citation type="submission" date="2022-04" db="EMBL/GenBank/DDBJ databases">
        <authorList>
            <person name="Bromfield E.S.P."/>
            <person name="Cloutier S."/>
        </authorList>
    </citation>
    <scope>NUCLEOTIDE SEQUENCE</scope>
    <source>
        <strain evidence="3">1S5</strain>
    </source>
</reference>
<dbReference type="Proteomes" id="UP000551709">
    <property type="component" value="Chromosome"/>
</dbReference>
<dbReference type="RefSeq" id="WP_166089783.1">
    <property type="nucleotide sequence ID" value="NZ_CP096255.1"/>
</dbReference>
<dbReference type="AlphaFoldDB" id="A0A8T5V3E3"/>
<evidence type="ECO:0000313" key="4">
    <source>
        <dbReference type="Proteomes" id="UP000551709"/>
    </source>
</evidence>
<feature type="chain" id="PRO_5044247419" evidence="2">
    <location>
        <begin position="23"/>
        <end position="99"/>
    </location>
</feature>
<evidence type="ECO:0000256" key="2">
    <source>
        <dbReference type="SAM" id="SignalP"/>
    </source>
</evidence>
<gene>
    <name evidence="3" type="ORF">HAP41_0000034025</name>
</gene>
<keyword evidence="2" id="KW-0732">Signal</keyword>